<dbReference type="Gene3D" id="3.60.15.10">
    <property type="entry name" value="Ribonuclease Z/Hydroxyacylglutathione hydrolase-like"/>
    <property type="match status" value="1"/>
</dbReference>
<dbReference type="Pfam" id="PF00753">
    <property type="entry name" value="Lactamase_B"/>
    <property type="match status" value="1"/>
</dbReference>
<evidence type="ECO:0000313" key="2">
    <source>
        <dbReference type="EMBL" id="KAF7516707.1"/>
    </source>
</evidence>
<feature type="domain" description="Metallo-beta-lactamase" evidence="1">
    <location>
        <begin position="31"/>
        <end position="222"/>
    </location>
</feature>
<name>A0A9P5KZB1_PENCR</name>
<dbReference type="InterPro" id="IPR050855">
    <property type="entry name" value="NDM-1-like"/>
</dbReference>
<evidence type="ECO:0000313" key="3">
    <source>
        <dbReference type="Proteomes" id="UP000701341"/>
    </source>
</evidence>
<accession>A0A9P5KZB1</accession>
<organism evidence="2 3">
    <name type="scientific">Penicillium crustosum</name>
    <name type="common">Blue mold fungus</name>
    <dbReference type="NCBI Taxonomy" id="36656"/>
    <lineage>
        <taxon>Eukaryota</taxon>
        <taxon>Fungi</taxon>
        <taxon>Dikarya</taxon>
        <taxon>Ascomycota</taxon>
        <taxon>Pezizomycotina</taxon>
        <taxon>Eurotiomycetes</taxon>
        <taxon>Eurotiomycetidae</taxon>
        <taxon>Eurotiales</taxon>
        <taxon>Aspergillaceae</taxon>
        <taxon>Penicillium</taxon>
    </lineage>
</organism>
<dbReference type="PANTHER" id="PTHR42951:SF14">
    <property type="entry name" value="METALLO-BETA-LACTAMASE SUPERFAMILY PROTEIN"/>
    <property type="match status" value="1"/>
</dbReference>
<dbReference type="SUPFAM" id="SSF56281">
    <property type="entry name" value="Metallo-hydrolase/oxidoreductase"/>
    <property type="match status" value="1"/>
</dbReference>
<dbReference type="OrthoDB" id="536211at2759"/>
<dbReference type="CDD" id="cd07739">
    <property type="entry name" value="metallo-hydrolase-like_MBL-fold"/>
    <property type="match status" value="1"/>
</dbReference>
<dbReference type="InterPro" id="IPR001279">
    <property type="entry name" value="Metallo-B-lactamas"/>
</dbReference>
<evidence type="ECO:0000259" key="1">
    <source>
        <dbReference type="SMART" id="SM00849"/>
    </source>
</evidence>
<reference evidence="2" key="1">
    <citation type="submission" date="2020-02" db="EMBL/GenBank/DDBJ databases">
        <authorList>
            <person name="Lichtner F.J."/>
        </authorList>
    </citation>
    <scope>NUCLEOTIDE SEQUENCE</scope>
    <source>
        <strain evidence="2">G10</strain>
    </source>
</reference>
<dbReference type="InterPro" id="IPR036866">
    <property type="entry name" value="RibonucZ/Hydroxyglut_hydro"/>
</dbReference>
<protein>
    <recommendedName>
        <fullName evidence="1">Metallo-beta-lactamase domain-containing protein</fullName>
    </recommendedName>
</protein>
<dbReference type="EMBL" id="JAAOZQ010000131">
    <property type="protein sequence ID" value="KAF7516707.1"/>
    <property type="molecule type" value="Genomic_DNA"/>
</dbReference>
<comment type="caution">
    <text evidence="2">The sequence shown here is derived from an EMBL/GenBank/DDBJ whole genome shotgun (WGS) entry which is preliminary data.</text>
</comment>
<dbReference type="SMART" id="SM00849">
    <property type="entry name" value="Lactamase_B"/>
    <property type="match status" value="1"/>
</dbReference>
<sequence length="285" mass="31192">MENALQVDVYISPPIPATTGSGDPTKQWWSPISCTLIQGPTSAVLVDTPISIRQTEELAAWIKKTAPGKKLKYIYTTHAHGDHFFGNPVILQHFPGTTSVATSLVAAGIKTTLVSAIPRWEEWFPDGQILTKEQIVPESLPENGEFSIDGHSLFGVNVAHSDTSASSFLHVPDLKLVVAGDIVYGDCFQFLAEAKTAEKRENWLDALDQIAALEPSIVVPGHKRASQADGPYLIDATRAYILAFAEEVNRLGDADKVEEAMVKRYPHRWNRFLLDVSCKSSVAAL</sequence>
<gene>
    <name evidence="2" type="ORF">PCG10_001974</name>
</gene>
<keyword evidence="3" id="KW-1185">Reference proteome</keyword>
<proteinExistence type="predicted"/>
<dbReference type="AlphaFoldDB" id="A0A9P5KZB1"/>
<dbReference type="Proteomes" id="UP000701341">
    <property type="component" value="Unassembled WGS sequence"/>
</dbReference>
<dbReference type="PANTHER" id="PTHR42951">
    <property type="entry name" value="METALLO-BETA-LACTAMASE DOMAIN-CONTAINING"/>
    <property type="match status" value="1"/>
</dbReference>